<dbReference type="GO" id="GO:0043531">
    <property type="term" value="F:ADP binding"/>
    <property type="evidence" value="ECO:0007669"/>
    <property type="project" value="TreeGrafter"/>
</dbReference>
<dbReference type="InterPro" id="IPR015824">
    <property type="entry name" value="Phosphoglycerate_kinase_N"/>
</dbReference>
<dbReference type="GO" id="GO:0005524">
    <property type="term" value="F:ATP binding"/>
    <property type="evidence" value="ECO:0007669"/>
    <property type="project" value="UniProtKB-KW"/>
</dbReference>
<feature type="binding site" evidence="13">
    <location>
        <position position="161"/>
    </location>
    <ligand>
        <name>(2R)-3-phosphoglycerate</name>
        <dbReference type="ChEBI" id="CHEBI:58272"/>
    </ligand>
</feature>
<comment type="subcellular location">
    <subcellularLocation>
        <location evidence="12">Cytoplasm</location>
    </subcellularLocation>
</comment>
<dbReference type="PIRSF" id="PIRSF000724">
    <property type="entry name" value="Pgk"/>
    <property type="match status" value="1"/>
</dbReference>
<keyword evidence="11 12" id="KW-0324">Glycolysis</keyword>
<dbReference type="SUPFAM" id="SSF53748">
    <property type="entry name" value="Phosphoglycerate kinase"/>
    <property type="match status" value="1"/>
</dbReference>
<evidence type="ECO:0000313" key="16">
    <source>
        <dbReference type="EMBL" id="AWH95540.1"/>
    </source>
</evidence>
<feature type="binding site" evidence="12">
    <location>
        <position position="161"/>
    </location>
    <ligand>
        <name>substrate</name>
    </ligand>
</feature>
<evidence type="ECO:0000256" key="12">
    <source>
        <dbReference type="HAMAP-Rule" id="MF_00145"/>
    </source>
</evidence>
<dbReference type="InterPro" id="IPR036043">
    <property type="entry name" value="Phosphoglycerate_kinase_sf"/>
</dbReference>
<evidence type="ECO:0000313" key="17">
    <source>
        <dbReference type="Proteomes" id="UP000244903"/>
    </source>
</evidence>
<feature type="binding site" evidence="12 14">
    <location>
        <begin position="359"/>
        <end position="362"/>
    </location>
    <ligand>
        <name>ATP</name>
        <dbReference type="ChEBI" id="CHEBI:30616"/>
    </ligand>
</feature>
<keyword evidence="12" id="KW-0963">Cytoplasm</keyword>
<protein>
    <recommendedName>
        <fullName evidence="6 12">Phosphoglycerate kinase</fullName>
        <ecNumber evidence="5 12">2.7.2.3</ecNumber>
    </recommendedName>
</protein>
<evidence type="ECO:0000256" key="4">
    <source>
        <dbReference type="ARBA" id="ARBA00011245"/>
    </source>
</evidence>
<dbReference type="Proteomes" id="UP000244903">
    <property type="component" value="Chromosome"/>
</dbReference>
<evidence type="ECO:0000256" key="14">
    <source>
        <dbReference type="PIRSR" id="PIRSR000724-2"/>
    </source>
</evidence>
<comment type="catalytic activity">
    <reaction evidence="1 12 15">
        <text>(2R)-3-phosphoglycerate + ATP = (2R)-3-phospho-glyceroyl phosphate + ADP</text>
        <dbReference type="Rhea" id="RHEA:14801"/>
        <dbReference type="ChEBI" id="CHEBI:30616"/>
        <dbReference type="ChEBI" id="CHEBI:57604"/>
        <dbReference type="ChEBI" id="CHEBI:58272"/>
        <dbReference type="ChEBI" id="CHEBI:456216"/>
        <dbReference type="EC" id="2.7.2.3"/>
    </reaction>
</comment>
<evidence type="ECO:0000256" key="15">
    <source>
        <dbReference type="RuleBase" id="RU000532"/>
    </source>
</evidence>
<dbReference type="EMBL" id="CP015453">
    <property type="protein sequence ID" value="AWH95540.1"/>
    <property type="molecule type" value="Genomic_DNA"/>
</dbReference>
<dbReference type="RefSeq" id="WP_107747567.1">
    <property type="nucleotide sequence ID" value="NZ_CP015453.1"/>
</dbReference>
<feature type="binding site" evidence="12">
    <location>
        <position position="39"/>
    </location>
    <ligand>
        <name>substrate</name>
    </ligand>
</feature>
<dbReference type="GO" id="GO:0005829">
    <property type="term" value="C:cytosol"/>
    <property type="evidence" value="ECO:0007669"/>
    <property type="project" value="TreeGrafter"/>
</dbReference>
<dbReference type="Pfam" id="PF00162">
    <property type="entry name" value="PGK"/>
    <property type="match status" value="1"/>
</dbReference>
<comment type="similarity">
    <text evidence="3 12 15">Belongs to the phosphoglycerate kinase family.</text>
</comment>
<keyword evidence="7 12" id="KW-0808">Transferase</keyword>
<proteinExistence type="inferred from homology"/>
<reference evidence="16 17" key="1">
    <citation type="submission" date="2016-04" db="EMBL/GenBank/DDBJ databases">
        <title>Complete genome sequence of the haloalkaliphilic hydrocarbon-degrading bacterium Dietzia psychralcaliphila ILA-1T, isolated from a drain of a fish product-processing plant.</title>
        <authorList>
            <person name="Zhao J."/>
            <person name="Hu B."/>
            <person name="Geng S."/>
            <person name="Nie Y."/>
            <person name="Tang Y."/>
        </authorList>
    </citation>
    <scope>NUCLEOTIDE SEQUENCE [LARGE SCALE GENOMIC DNA]</scope>
    <source>
        <strain evidence="16 17">ILA-1</strain>
    </source>
</reference>
<name>A0AAD0JPT5_9ACTN</name>
<keyword evidence="10 12" id="KW-0067">ATP-binding</keyword>
<keyword evidence="17" id="KW-1185">Reference proteome</keyword>
<dbReference type="HAMAP" id="MF_00145">
    <property type="entry name" value="Phosphoglyc_kinase"/>
    <property type="match status" value="1"/>
</dbReference>
<dbReference type="PRINTS" id="PR00477">
    <property type="entry name" value="PHGLYCKINASE"/>
</dbReference>
<gene>
    <name evidence="12 16" type="primary">pgk</name>
    <name evidence="16" type="ORF">A6048_08535</name>
</gene>
<feature type="binding site" evidence="12">
    <location>
        <position position="121"/>
    </location>
    <ligand>
        <name>substrate</name>
    </ligand>
</feature>
<dbReference type="PANTHER" id="PTHR11406">
    <property type="entry name" value="PHOSPHOGLYCERATE KINASE"/>
    <property type="match status" value="1"/>
</dbReference>
<feature type="binding site" evidence="12 13">
    <location>
        <begin position="62"/>
        <end position="65"/>
    </location>
    <ligand>
        <name>substrate</name>
    </ligand>
</feature>
<dbReference type="FunFam" id="3.40.50.1260:FF:000006">
    <property type="entry name" value="Phosphoglycerate kinase"/>
    <property type="match status" value="1"/>
</dbReference>
<feature type="binding site" evidence="12 14">
    <location>
        <position position="211"/>
    </location>
    <ligand>
        <name>ATP</name>
        <dbReference type="ChEBI" id="CHEBI:30616"/>
    </ligand>
</feature>
<feature type="binding site" evidence="12 14">
    <location>
        <position position="299"/>
    </location>
    <ligand>
        <name>ATP</name>
        <dbReference type="ChEBI" id="CHEBI:30616"/>
    </ligand>
</feature>
<keyword evidence="9 12" id="KW-0418">Kinase</keyword>
<dbReference type="GO" id="GO:0004618">
    <property type="term" value="F:phosphoglycerate kinase activity"/>
    <property type="evidence" value="ECO:0007669"/>
    <property type="project" value="UniProtKB-UniRule"/>
</dbReference>
<organism evidence="16 17">
    <name type="scientific">Dietzia psychralcaliphila</name>
    <dbReference type="NCBI Taxonomy" id="139021"/>
    <lineage>
        <taxon>Bacteria</taxon>
        <taxon>Bacillati</taxon>
        <taxon>Actinomycetota</taxon>
        <taxon>Actinomycetes</taxon>
        <taxon>Mycobacteriales</taxon>
        <taxon>Dietziaceae</taxon>
        <taxon>Dietzia</taxon>
    </lineage>
</organism>
<dbReference type="GO" id="GO:0006094">
    <property type="term" value="P:gluconeogenesis"/>
    <property type="evidence" value="ECO:0007669"/>
    <property type="project" value="TreeGrafter"/>
</dbReference>
<dbReference type="Gene3D" id="3.40.50.1260">
    <property type="entry name" value="Phosphoglycerate kinase, N-terminal domain"/>
    <property type="match status" value="2"/>
</dbReference>
<dbReference type="InterPro" id="IPR001576">
    <property type="entry name" value="Phosphoglycerate_kinase"/>
</dbReference>
<dbReference type="GO" id="GO:0006096">
    <property type="term" value="P:glycolytic process"/>
    <property type="evidence" value="ECO:0007669"/>
    <property type="project" value="UniProtKB-UniRule"/>
</dbReference>
<evidence type="ECO:0000256" key="7">
    <source>
        <dbReference type="ARBA" id="ARBA00022679"/>
    </source>
</evidence>
<feature type="binding site" evidence="12 14">
    <location>
        <position position="330"/>
    </location>
    <ligand>
        <name>ATP</name>
        <dbReference type="ChEBI" id="CHEBI:30616"/>
    </ligand>
</feature>
<feature type="binding site" evidence="12 13">
    <location>
        <begin position="24"/>
        <end position="26"/>
    </location>
    <ligand>
        <name>substrate</name>
    </ligand>
</feature>
<dbReference type="AlphaFoldDB" id="A0AAD0JPT5"/>
<evidence type="ECO:0000256" key="2">
    <source>
        <dbReference type="ARBA" id="ARBA00004838"/>
    </source>
</evidence>
<feature type="binding site" evidence="13">
    <location>
        <position position="39"/>
    </location>
    <ligand>
        <name>(2R)-3-phosphoglycerate</name>
        <dbReference type="ChEBI" id="CHEBI:58272"/>
    </ligand>
</feature>
<keyword evidence="8 12" id="KW-0547">Nucleotide-binding</keyword>
<evidence type="ECO:0000256" key="6">
    <source>
        <dbReference type="ARBA" id="ARBA00016471"/>
    </source>
</evidence>
<dbReference type="EC" id="2.7.2.3" evidence="5 12"/>
<evidence type="ECO:0000256" key="1">
    <source>
        <dbReference type="ARBA" id="ARBA00000642"/>
    </source>
</evidence>
<evidence type="ECO:0000256" key="3">
    <source>
        <dbReference type="ARBA" id="ARBA00008982"/>
    </source>
</evidence>
<feature type="binding site" evidence="13">
    <location>
        <position position="121"/>
    </location>
    <ligand>
        <name>(2R)-3-phosphoglycerate</name>
        <dbReference type="ChEBI" id="CHEBI:58272"/>
    </ligand>
</feature>
<comment type="pathway">
    <text evidence="2 12">Carbohydrate degradation; glycolysis; pyruvate from D-glyceraldehyde 3-phosphate: step 2/5.</text>
</comment>
<dbReference type="FunFam" id="3.40.50.1260:FF:000003">
    <property type="entry name" value="Phosphoglycerate kinase"/>
    <property type="match status" value="1"/>
</dbReference>
<evidence type="ECO:0000256" key="8">
    <source>
        <dbReference type="ARBA" id="ARBA00022741"/>
    </source>
</evidence>
<evidence type="ECO:0000256" key="13">
    <source>
        <dbReference type="PIRSR" id="PIRSR000724-1"/>
    </source>
</evidence>
<dbReference type="KEGG" id="dpc:A6048_08535"/>
<accession>A0AAD0JPT5</accession>
<comment type="subunit">
    <text evidence="4 12">Monomer.</text>
</comment>
<evidence type="ECO:0000256" key="10">
    <source>
        <dbReference type="ARBA" id="ARBA00022840"/>
    </source>
</evidence>
<dbReference type="PANTHER" id="PTHR11406:SF23">
    <property type="entry name" value="PHOSPHOGLYCERATE KINASE 1, CHLOROPLASTIC-RELATED"/>
    <property type="match status" value="1"/>
</dbReference>
<evidence type="ECO:0000256" key="11">
    <source>
        <dbReference type="ARBA" id="ARBA00023152"/>
    </source>
</evidence>
<sequence length="405" mass="41522">MAVSTLKDLLDAGVEGRKILVRCDLNVPLDGSTITDSGRITASLPTLNALLDAGAALVITAHLGRPKGAADPSFSLAPVAERLSDELGRYVQLAGDVVGPDARERANGLTDGDVLLVENIRFDPRETSKDPAERAALAAELASLVGEDGAFVSNGFGVVHRAQASVYDIAEVLPAYAGDLVQSEVEVLAGLTGDAERPYAVVLGGSKVSDKLAVIEALAPKVDTLVIGGGMCFTFLAAQGHGVGSSLLQEEMIGTCKDLLDKFGDVITLPVDVVAADGFAADAAHTTVPADAIPDGKMGLDIGPESIALFTDKLSAAKTVFWNGPMGVFEFEAFSSGTRGVAEAIITATRDGAFSVVGGGDSAAAVRTLGLGEENFSHISTGGGASLEYLEGKELPGVTALERSN</sequence>
<evidence type="ECO:0000256" key="9">
    <source>
        <dbReference type="ARBA" id="ARBA00022777"/>
    </source>
</evidence>
<dbReference type="CDD" id="cd00318">
    <property type="entry name" value="Phosphoglycerate_kinase"/>
    <property type="match status" value="1"/>
</dbReference>
<evidence type="ECO:0000256" key="5">
    <source>
        <dbReference type="ARBA" id="ARBA00013061"/>
    </source>
</evidence>